<feature type="signal peptide" evidence="7">
    <location>
        <begin position="1"/>
        <end position="27"/>
    </location>
</feature>
<evidence type="ECO:0000313" key="8">
    <source>
        <dbReference type="EMBL" id="CAG8743252.1"/>
    </source>
</evidence>
<keyword evidence="6" id="KW-0325">Glycoprotein</keyword>
<evidence type="ECO:0000256" key="7">
    <source>
        <dbReference type="RuleBase" id="RU361156"/>
    </source>
</evidence>
<reference evidence="8 9" key="1">
    <citation type="submission" date="2021-06" db="EMBL/GenBank/DDBJ databases">
        <authorList>
            <person name="Kallberg Y."/>
            <person name="Tangrot J."/>
            <person name="Rosling A."/>
        </authorList>
    </citation>
    <scope>NUCLEOTIDE SEQUENCE [LARGE SCALE GENOMIC DNA]</scope>
    <source>
        <strain evidence="8 9">120-4 pot B 10/14</strain>
    </source>
</reference>
<dbReference type="EMBL" id="CAJVQB010010840">
    <property type="protein sequence ID" value="CAG8743252.1"/>
    <property type="molecule type" value="Genomic_DNA"/>
</dbReference>
<feature type="chain" id="PRO_5044997001" description="Carboxypeptidase" evidence="7">
    <location>
        <begin position="28"/>
        <end position="428"/>
    </location>
</feature>
<accession>A0ABN7V8B1</accession>
<keyword evidence="5 7" id="KW-0378">Hydrolase</keyword>
<evidence type="ECO:0000256" key="6">
    <source>
        <dbReference type="ARBA" id="ARBA00023180"/>
    </source>
</evidence>
<dbReference type="PRINTS" id="PR00724">
    <property type="entry name" value="CRBOXYPTASEC"/>
</dbReference>
<comment type="caution">
    <text evidence="8">The sequence shown here is derived from an EMBL/GenBank/DDBJ whole genome shotgun (WGS) entry which is preliminary data.</text>
</comment>
<dbReference type="InterPro" id="IPR018202">
    <property type="entry name" value="Ser_caboxypep_ser_AS"/>
</dbReference>
<keyword evidence="4 7" id="KW-0732">Signal</keyword>
<evidence type="ECO:0000256" key="4">
    <source>
        <dbReference type="ARBA" id="ARBA00022729"/>
    </source>
</evidence>
<name>A0ABN7V8B1_GIGMA</name>
<dbReference type="Pfam" id="PF00450">
    <property type="entry name" value="Peptidase_S10"/>
    <property type="match status" value="2"/>
</dbReference>
<evidence type="ECO:0000256" key="2">
    <source>
        <dbReference type="ARBA" id="ARBA00022645"/>
    </source>
</evidence>
<evidence type="ECO:0000256" key="5">
    <source>
        <dbReference type="ARBA" id="ARBA00022801"/>
    </source>
</evidence>
<dbReference type="Gene3D" id="3.40.50.1820">
    <property type="entry name" value="alpha/beta hydrolase"/>
    <property type="match status" value="1"/>
</dbReference>
<dbReference type="InterPro" id="IPR029058">
    <property type="entry name" value="AB_hydrolase_fold"/>
</dbReference>
<dbReference type="Proteomes" id="UP000789901">
    <property type="component" value="Unassembled WGS sequence"/>
</dbReference>
<evidence type="ECO:0000256" key="1">
    <source>
        <dbReference type="ARBA" id="ARBA00009431"/>
    </source>
</evidence>
<comment type="similarity">
    <text evidence="1 7">Belongs to the peptidase S10 family.</text>
</comment>
<keyword evidence="3 7" id="KW-0645">Protease</keyword>
<organism evidence="8 9">
    <name type="scientific">Gigaspora margarita</name>
    <dbReference type="NCBI Taxonomy" id="4874"/>
    <lineage>
        <taxon>Eukaryota</taxon>
        <taxon>Fungi</taxon>
        <taxon>Fungi incertae sedis</taxon>
        <taxon>Mucoromycota</taxon>
        <taxon>Glomeromycotina</taxon>
        <taxon>Glomeromycetes</taxon>
        <taxon>Diversisporales</taxon>
        <taxon>Gigasporaceae</taxon>
        <taxon>Gigaspora</taxon>
    </lineage>
</organism>
<dbReference type="Gene3D" id="1.10.287.410">
    <property type="match status" value="1"/>
</dbReference>
<gene>
    <name evidence="8" type="ORF">GMARGA_LOCUS15609</name>
</gene>
<dbReference type="PANTHER" id="PTHR11802">
    <property type="entry name" value="SERINE PROTEASE FAMILY S10 SERINE CARBOXYPEPTIDASE"/>
    <property type="match status" value="1"/>
</dbReference>
<dbReference type="InterPro" id="IPR001563">
    <property type="entry name" value="Peptidase_S10"/>
</dbReference>
<evidence type="ECO:0000256" key="3">
    <source>
        <dbReference type="ARBA" id="ARBA00022670"/>
    </source>
</evidence>
<proteinExistence type="inferred from homology"/>
<dbReference type="SUPFAM" id="SSF53474">
    <property type="entry name" value="alpha/beta-Hydrolases"/>
    <property type="match status" value="1"/>
</dbReference>
<dbReference type="PANTHER" id="PTHR11802:SF113">
    <property type="entry name" value="SERINE CARBOXYPEPTIDASE CTSA-4.1"/>
    <property type="match status" value="1"/>
</dbReference>
<keyword evidence="2 7" id="KW-0121">Carboxypeptidase</keyword>
<sequence>MILSSRSTLSVLFFVLGVLILCNLVLAQGRHKWEKILTHRAFPEYQIKLNEPKFCDKTVQQYSGYFDVNNTKHLFFWFFESRNKPQEDPIVLWLTGGPGVFLEIGPCTINEKGDRTTPNSYSWTNYANMIFLDQPTNAGYSYGDDVSTTTAAAADVYAFLQIFFQKFPKYAKLDFHIAGESYAGHFIPAVAAEIYNNNNKSNSHINLESILIGNGFVNPLIQFEYYPDMACNSSYGSALDNATCNKMRNDYPHCKNFIKKCYESKNADDCSDATIHCSIEMIEPYFDAGKNLFDIRYPCNGAVCYPGLIAIENYGDRKDVKTELGVDPSLKYQICNFAGISFEFLHVGNEAWVKELQWSGKEGFNDAKVTLWVNKNTSKQAGEVRTFEGLTFLRIFEAGHLPPYDQPSSSLDFFKMAILGDIYQPRME</sequence>
<evidence type="ECO:0000313" key="9">
    <source>
        <dbReference type="Proteomes" id="UP000789901"/>
    </source>
</evidence>
<protein>
    <recommendedName>
        <fullName evidence="7">Carboxypeptidase</fullName>
        <ecNumber evidence="7">3.4.16.-</ecNumber>
    </recommendedName>
</protein>
<dbReference type="EC" id="3.4.16.-" evidence="7"/>
<dbReference type="PROSITE" id="PS00131">
    <property type="entry name" value="CARBOXYPEPT_SER_SER"/>
    <property type="match status" value="1"/>
</dbReference>
<keyword evidence="9" id="KW-1185">Reference proteome</keyword>